<keyword evidence="1" id="KW-0812">Transmembrane</keyword>
<dbReference type="EMBL" id="MTSL01000041">
    <property type="protein sequence ID" value="PJF19763.1"/>
    <property type="molecule type" value="Genomic_DNA"/>
</dbReference>
<gene>
    <name evidence="2" type="ORF">PSACC_00363</name>
</gene>
<proteinExistence type="predicted"/>
<evidence type="ECO:0000313" key="3">
    <source>
        <dbReference type="Proteomes" id="UP000240830"/>
    </source>
</evidence>
<feature type="transmembrane region" description="Helical" evidence="1">
    <location>
        <begin position="62"/>
        <end position="80"/>
    </location>
</feature>
<accession>A0A2H9TPT6</accession>
<sequence length="84" mass="9116">MYMMESAKLKSVLPKKGQSDMDHIQDCLRSSAMFYSMSLISLLFLVAFVLLAAGLLASLPTFFNFGVSIVVPSVALAVLTSPRV</sequence>
<comment type="caution">
    <text evidence="2">The sequence shown here is derived from an EMBL/GenBank/DDBJ whole genome shotgun (WGS) entry which is preliminary data.</text>
</comment>
<keyword evidence="1" id="KW-1133">Transmembrane helix</keyword>
<dbReference type="Proteomes" id="UP000240830">
    <property type="component" value="Unassembled WGS sequence"/>
</dbReference>
<dbReference type="AlphaFoldDB" id="A0A2H9TPT6"/>
<evidence type="ECO:0000313" key="2">
    <source>
        <dbReference type="EMBL" id="PJF19763.1"/>
    </source>
</evidence>
<name>A0A2H9TPT6_9FUNG</name>
<keyword evidence="1" id="KW-0472">Membrane</keyword>
<organism evidence="2 3">
    <name type="scientific">Paramicrosporidium saccamoebae</name>
    <dbReference type="NCBI Taxonomy" id="1246581"/>
    <lineage>
        <taxon>Eukaryota</taxon>
        <taxon>Fungi</taxon>
        <taxon>Fungi incertae sedis</taxon>
        <taxon>Cryptomycota</taxon>
        <taxon>Cryptomycota incertae sedis</taxon>
        <taxon>Paramicrosporidium</taxon>
    </lineage>
</organism>
<feature type="transmembrane region" description="Helical" evidence="1">
    <location>
        <begin position="34"/>
        <end position="56"/>
    </location>
</feature>
<keyword evidence="3" id="KW-1185">Reference proteome</keyword>
<evidence type="ECO:0000256" key="1">
    <source>
        <dbReference type="SAM" id="Phobius"/>
    </source>
</evidence>
<protein>
    <submittedName>
        <fullName evidence="2">Uncharacterized protein</fullName>
    </submittedName>
</protein>
<reference evidence="2 3" key="1">
    <citation type="submission" date="2016-10" db="EMBL/GenBank/DDBJ databases">
        <title>The genome of Paramicrosporidium saccamoebae is the missing link in understanding Cryptomycota and Microsporidia evolution.</title>
        <authorList>
            <person name="Quandt C.A."/>
            <person name="Beaudet D."/>
            <person name="Corsaro D."/>
            <person name="Michel R."/>
            <person name="Corradi N."/>
            <person name="James T."/>
        </authorList>
    </citation>
    <scope>NUCLEOTIDE SEQUENCE [LARGE SCALE GENOMIC DNA]</scope>
    <source>
        <strain evidence="2 3">KSL3</strain>
    </source>
</reference>